<reference evidence="1" key="1">
    <citation type="submission" date="2022-03" db="EMBL/GenBank/DDBJ databases">
        <authorList>
            <person name="Sayadi A."/>
        </authorList>
    </citation>
    <scope>NUCLEOTIDE SEQUENCE</scope>
</reference>
<dbReference type="AlphaFoldDB" id="A0A9P0JQ27"/>
<protein>
    <submittedName>
        <fullName evidence="1">Uncharacterized protein</fullName>
    </submittedName>
</protein>
<evidence type="ECO:0000313" key="2">
    <source>
        <dbReference type="Proteomes" id="UP001152888"/>
    </source>
</evidence>
<organism evidence="1 2">
    <name type="scientific">Acanthoscelides obtectus</name>
    <name type="common">Bean weevil</name>
    <name type="synonym">Bruchus obtectus</name>
    <dbReference type="NCBI Taxonomy" id="200917"/>
    <lineage>
        <taxon>Eukaryota</taxon>
        <taxon>Metazoa</taxon>
        <taxon>Ecdysozoa</taxon>
        <taxon>Arthropoda</taxon>
        <taxon>Hexapoda</taxon>
        <taxon>Insecta</taxon>
        <taxon>Pterygota</taxon>
        <taxon>Neoptera</taxon>
        <taxon>Endopterygota</taxon>
        <taxon>Coleoptera</taxon>
        <taxon>Polyphaga</taxon>
        <taxon>Cucujiformia</taxon>
        <taxon>Chrysomeloidea</taxon>
        <taxon>Chrysomelidae</taxon>
        <taxon>Bruchinae</taxon>
        <taxon>Bruchini</taxon>
        <taxon>Acanthoscelides</taxon>
    </lineage>
</organism>
<accession>A0A9P0JQ27</accession>
<dbReference type="Proteomes" id="UP001152888">
    <property type="component" value="Unassembled WGS sequence"/>
</dbReference>
<dbReference type="EMBL" id="CAKOFQ010006661">
    <property type="protein sequence ID" value="CAH1955537.1"/>
    <property type="molecule type" value="Genomic_DNA"/>
</dbReference>
<evidence type="ECO:0000313" key="1">
    <source>
        <dbReference type="EMBL" id="CAH1955537.1"/>
    </source>
</evidence>
<proteinExistence type="predicted"/>
<gene>
    <name evidence="1" type="ORF">ACAOBT_LOCUS1103</name>
</gene>
<name>A0A9P0JQ27_ACAOB</name>
<sequence length="71" mass="8478">MYFFKLFTFMFDIFGFKFIEISTVCIARNVKHCIKKYFSLFIILIDNQLRSCPNTNNSSILPYSSIEYIEI</sequence>
<comment type="caution">
    <text evidence="1">The sequence shown here is derived from an EMBL/GenBank/DDBJ whole genome shotgun (WGS) entry which is preliminary data.</text>
</comment>
<keyword evidence="2" id="KW-1185">Reference proteome</keyword>